<proteinExistence type="predicted"/>
<dbReference type="RefSeq" id="WP_161860535.1">
    <property type="nucleotide sequence ID" value="NZ_CP046620.1"/>
</dbReference>
<accession>A0A6P1SX97</accession>
<keyword evidence="1" id="KW-1133">Transmembrane helix</keyword>
<evidence type="ECO:0000313" key="3">
    <source>
        <dbReference type="Proteomes" id="UP000464495"/>
    </source>
</evidence>
<feature type="transmembrane region" description="Helical" evidence="1">
    <location>
        <begin position="135"/>
        <end position="154"/>
    </location>
</feature>
<dbReference type="Proteomes" id="UP000464495">
    <property type="component" value="Chromosome"/>
</dbReference>
<sequence>MTETDITDTSTARKSRVRERDFAIVVAISAAAFVLLVAFGWVLFRSGLLDYPDIAAGEVRAGMDAYFNEALAYRERRLTLALMLRTFLTGFSFIVGLALSTIGGVFILRQVTTLTTIAGGIGEPTVEDKRMQFSFAAYSPGVVFLVGGVAVMAFTQVLAINIRAVEVTAPGGILWCMAEDGSGYELCGEARSLATPSHQPADPEPFDVCVGPGGVNLCPNEEEEP</sequence>
<name>A0A6P1SX97_9RHOB</name>
<evidence type="ECO:0000256" key="1">
    <source>
        <dbReference type="SAM" id="Phobius"/>
    </source>
</evidence>
<dbReference type="EMBL" id="CP046620">
    <property type="protein sequence ID" value="QHQ33963.1"/>
    <property type="molecule type" value="Genomic_DNA"/>
</dbReference>
<evidence type="ECO:0000313" key="2">
    <source>
        <dbReference type="EMBL" id="QHQ33963.1"/>
    </source>
</evidence>
<keyword evidence="1" id="KW-0472">Membrane</keyword>
<protein>
    <submittedName>
        <fullName evidence="2">Uncharacterized protein</fullName>
    </submittedName>
</protein>
<gene>
    <name evidence="2" type="ORF">GO499_01580</name>
</gene>
<keyword evidence="3" id="KW-1185">Reference proteome</keyword>
<dbReference type="AlphaFoldDB" id="A0A6P1SX97"/>
<feature type="transmembrane region" description="Helical" evidence="1">
    <location>
        <begin position="87"/>
        <end position="108"/>
    </location>
</feature>
<dbReference type="KEGG" id="amaq:GO499_01580"/>
<feature type="transmembrane region" description="Helical" evidence="1">
    <location>
        <begin position="22"/>
        <end position="44"/>
    </location>
</feature>
<organism evidence="2 3">
    <name type="scientific">Algicella marina</name>
    <dbReference type="NCBI Taxonomy" id="2683284"/>
    <lineage>
        <taxon>Bacteria</taxon>
        <taxon>Pseudomonadati</taxon>
        <taxon>Pseudomonadota</taxon>
        <taxon>Alphaproteobacteria</taxon>
        <taxon>Rhodobacterales</taxon>
        <taxon>Paracoccaceae</taxon>
        <taxon>Algicella</taxon>
    </lineage>
</organism>
<reference evidence="2 3" key="1">
    <citation type="submission" date="2019-12" db="EMBL/GenBank/DDBJ databases">
        <title>Complete genome sequence of Algicella marina strain 9Alg 56(T) isolated from the red alga Tichocarpus crinitus.</title>
        <authorList>
            <person name="Kim S.-G."/>
            <person name="Nedashkovskaya O.I."/>
        </authorList>
    </citation>
    <scope>NUCLEOTIDE SEQUENCE [LARGE SCALE GENOMIC DNA]</scope>
    <source>
        <strain evidence="2 3">9Alg 56</strain>
    </source>
</reference>
<keyword evidence="1" id="KW-0812">Transmembrane</keyword>